<dbReference type="eggNOG" id="ENOG5033IE8">
    <property type="taxonomic scope" value="Bacteria"/>
</dbReference>
<reference evidence="1 2" key="1">
    <citation type="submission" date="2007-09" db="EMBL/GenBank/DDBJ databases">
        <title>Draft genome sequence of Eubacterium dolichum (DSM 3991).</title>
        <authorList>
            <person name="Sudarsanam P."/>
            <person name="Ley R."/>
            <person name="Guruge J."/>
            <person name="Turnbaugh P.J."/>
            <person name="Mahowald M."/>
            <person name="Liep D."/>
            <person name="Gordon J."/>
        </authorList>
    </citation>
    <scope>NUCLEOTIDE SEQUENCE [LARGE SCALE GENOMIC DNA]</scope>
    <source>
        <strain evidence="1 2">DSM 3991</strain>
    </source>
</reference>
<reference evidence="1 2" key="2">
    <citation type="submission" date="2007-09" db="EMBL/GenBank/DDBJ databases">
        <authorList>
            <person name="Fulton L."/>
            <person name="Clifton S."/>
            <person name="Fulton B."/>
            <person name="Xu J."/>
            <person name="Minx P."/>
            <person name="Pepin K.H."/>
            <person name="Johnson M."/>
            <person name="Thiruvilangam P."/>
            <person name="Bhonagiri V."/>
            <person name="Nash W.E."/>
            <person name="Mardis E.R."/>
            <person name="Wilson R.K."/>
        </authorList>
    </citation>
    <scope>NUCLEOTIDE SEQUENCE [LARGE SCALE GENOMIC DNA]</scope>
    <source>
        <strain evidence="1 2">DSM 3991</strain>
    </source>
</reference>
<organism evidence="1 2">
    <name type="scientific">Amedibacillus dolichus DSM 3991</name>
    <dbReference type="NCBI Taxonomy" id="428127"/>
    <lineage>
        <taxon>Bacteria</taxon>
        <taxon>Bacillati</taxon>
        <taxon>Bacillota</taxon>
        <taxon>Erysipelotrichia</taxon>
        <taxon>Erysipelotrichales</taxon>
        <taxon>Erysipelotrichaceae</taxon>
        <taxon>Amedibacillus</taxon>
    </lineage>
</organism>
<comment type="caution">
    <text evidence="1">The sequence shown here is derived from an EMBL/GenBank/DDBJ whole genome shotgun (WGS) entry which is preliminary data.</text>
</comment>
<dbReference type="EMBL" id="ABAW02000018">
    <property type="protein sequence ID" value="EDP11661.1"/>
    <property type="molecule type" value="Genomic_DNA"/>
</dbReference>
<gene>
    <name evidence="1" type="ORF">EUBDOL_00840</name>
</gene>
<dbReference type="STRING" id="428127.EUBDOL_00840"/>
<dbReference type="HOGENOM" id="CLU_2934585_0_0_9"/>
<protein>
    <submittedName>
        <fullName evidence="1">Uncharacterized protein</fullName>
    </submittedName>
</protein>
<dbReference type="Proteomes" id="UP000004090">
    <property type="component" value="Unassembled WGS sequence"/>
</dbReference>
<name>A8RAK6_9FIRM</name>
<dbReference type="AlphaFoldDB" id="A8RAK6"/>
<proteinExistence type="predicted"/>
<sequence length="60" mass="6524">MLINNTRLPKSTIGEEIKKEKVTPNGKPALVNPINSGIDEQEQKGVTVPNKADIILAFIP</sequence>
<evidence type="ECO:0000313" key="2">
    <source>
        <dbReference type="Proteomes" id="UP000004090"/>
    </source>
</evidence>
<evidence type="ECO:0000313" key="1">
    <source>
        <dbReference type="EMBL" id="EDP11661.1"/>
    </source>
</evidence>
<accession>A8RAK6</accession>